<evidence type="ECO:0000313" key="2">
    <source>
        <dbReference type="EMBL" id="GAA5078430.1"/>
    </source>
</evidence>
<dbReference type="Pfam" id="PF00550">
    <property type="entry name" value="PP-binding"/>
    <property type="match status" value="1"/>
</dbReference>
<organism evidence="2 3">
    <name type="scientific">Streptomyces similanensis</name>
    <dbReference type="NCBI Taxonomy" id="1274988"/>
    <lineage>
        <taxon>Bacteria</taxon>
        <taxon>Bacillati</taxon>
        <taxon>Actinomycetota</taxon>
        <taxon>Actinomycetes</taxon>
        <taxon>Kitasatosporales</taxon>
        <taxon>Streptomycetaceae</taxon>
        <taxon>Streptomyces</taxon>
    </lineage>
</organism>
<accession>A0ABP9LIA1</accession>
<comment type="caution">
    <text evidence="2">The sequence shown here is derived from an EMBL/GenBank/DDBJ whole genome shotgun (WGS) entry which is preliminary data.</text>
</comment>
<evidence type="ECO:0000313" key="3">
    <source>
        <dbReference type="Proteomes" id="UP001500124"/>
    </source>
</evidence>
<evidence type="ECO:0000259" key="1">
    <source>
        <dbReference type="PROSITE" id="PS50075"/>
    </source>
</evidence>
<dbReference type="SUPFAM" id="SSF47336">
    <property type="entry name" value="ACP-like"/>
    <property type="match status" value="1"/>
</dbReference>
<sequence length="101" mass="10812">MSKVTDNLPDVDALGRAAAALVAEHLGLPEGEVRSARCLFDLPGFDSLAVIAVLEGLEERAGREVPAERIMPEAFESITSIAELFLPDRPAGPDVRQEDTV</sequence>
<proteinExistence type="predicted"/>
<feature type="domain" description="Carrier" evidence="1">
    <location>
        <begin position="9"/>
        <end position="89"/>
    </location>
</feature>
<keyword evidence="3" id="KW-1185">Reference proteome</keyword>
<dbReference type="EMBL" id="BAABKC010000128">
    <property type="protein sequence ID" value="GAA5078430.1"/>
    <property type="molecule type" value="Genomic_DNA"/>
</dbReference>
<dbReference type="InterPro" id="IPR036736">
    <property type="entry name" value="ACP-like_sf"/>
</dbReference>
<gene>
    <name evidence="2" type="ORF">GCM10023336_70110</name>
</gene>
<protein>
    <recommendedName>
        <fullName evidence="1">Carrier domain-containing protein</fullName>
    </recommendedName>
</protein>
<dbReference type="Gene3D" id="1.10.1200.10">
    <property type="entry name" value="ACP-like"/>
    <property type="match status" value="1"/>
</dbReference>
<dbReference type="Proteomes" id="UP001500124">
    <property type="component" value="Unassembled WGS sequence"/>
</dbReference>
<dbReference type="InterPro" id="IPR009081">
    <property type="entry name" value="PP-bd_ACP"/>
</dbReference>
<name>A0ABP9LIA1_9ACTN</name>
<reference evidence="3" key="1">
    <citation type="journal article" date="2019" name="Int. J. Syst. Evol. Microbiol.">
        <title>The Global Catalogue of Microorganisms (GCM) 10K type strain sequencing project: providing services to taxonomists for standard genome sequencing and annotation.</title>
        <authorList>
            <consortium name="The Broad Institute Genomics Platform"/>
            <consortium name="The Broad Institute Genome Sequencing Center for Infectious Disease"/>
            <person name="Wu L."/>
            <person name="Ma J."/>
        </authorList>
    </citation>
    <scope>NUCLEOTIDE SEQUENCE [LARGE SCALE GENOMIC DNA]</scope>
    <source>
        <strain evidence="3">JCM 18410</strain>
    </source>
</reference>
<dbReference type="PROSITE" id="PS50075">
    <property type="entry name" value="CARRIER"/>
    <property type="match status" value="1"/>
</dbReference>
<dbReference type="RefSeq" id="WP_345672068.1">
    <property type="nucleotide sequence ID" value="NZ_BAABKC010000128.1"/>
</dbReference>